<evidence type="ECO:0000313" key="1">
    <source>
        <dbReference type="EMBL" id="BCR04855.1"/>
    </source>
</evidence>
<accession>A0ABM8HSH4</accession>
<organism evidence="1 2">
    <name type="scientific">Desulfuromonas versatilis</name>
    <dbReference type="NCBI Taxonomy" id="2802975"/>
    <lineage>
        <taxon>Bacteria</taxon>
        <taxon>Pseudomonadati</taxon>
        <taxon>Thermodesulfobacteriota</taxon>
        <taxon>Desulfuromonadia</taxon>
        <taxon>Desulfuromonadales</taxon>
        <taxon>Desulfuromonadaceae</taxon>
        <taxon>Desulfuromonas</taxon>
    </lineage>
</organism>
<name>A0ABM8HSH4_9BACT</name>
<reference evidence="1 2" key="2">
    <citation type="journal article" date="2021" name="Int. J. Syst. Evol. Microbiol.">
        <title>Isolation and Polyphasic Characterization of Desulfuromonas versatilis sp. Nov., an Electrogenic Bacteria Capable of Versatile Metabolism Isolated from a Graphene Oxide-Reducing Enrichment Culture.</title>
        <authorList>
            <person name="Xie L."/>
            <person name="Yoshida N."/>
            <person name="Ishii S."/>
            <person name="Meng L."/>
        </authorList>
    </citation>
    <scope>NUCLEOTIDE SEQUENCE [LARGE SCALE GENOMIC DNA]</scope>
    <source>
        <strain evidence="1 2">NIT-T3</strain>
    </source>
</reference>
<evidence type="ECO:0000313" key="2">
    <source>
        <dbReference type="Proteomes" id="UP001319827"/>
    </source>
</evidence>
<sequence>METQEMMDIYKKFATPGAPHSMLAGMAGSWNTMGRFWMEPGKSPMESAGRSEQKMVLDGRFLQQQFTGDMMGAPFAGLGYTGYDNHTGKYISTWMDTMGTAIMVFEGTASADGRTINQTASYDDPVQGPMVWRSVTHFIDNNTLEFEMYATGKSGREEKMMEITYTRARGADSILKH</sequence>
<dbReference type="EMBL" id="AP024355">
    <property type="protein sequence ID" value="BCR04855.1"/>
    <property type="molecule type" value="Genomic_DNA"/>
</dbReference>
<dbReference type="Proteomes" id="UP001319827">
    <property type="component" value="Chromosome"/>
</dbReference>
<protein>
    <recommendedName>
        <fullName evidence="3">DUF1579 domain-containing protein</fullName>
    </recommendedName>
</protein>
<keyword evidence="2" id="KW-1185">Reference proteome</keyword>
<dbReference type="InterPro" id="IPR011473">
    <property type="entry name" value="DUF1579"/>
</dbReference>
<reference evidence="1 2" key="1">
    <citation type="journal article" date="2016" name="C (Basel)">
        <title>Selective Growth of and Electricity Production by Marine Exoelectrogenic Bacteria in Self-Aggregated Hydrogel of Microbially Reduced Graphene Oxide.</title>
        <authorList>
            <person name="Yoshida N."/>
            <person name="Goto Y."/>
            <person name="Miyata Y."/>
        </authorList>
    </citation>
    <scope>NUCLEOTIDE SEQUENCE [LARGE SCALE GENOMIC DNA]</scope>
    <source>
        <strain evidence="1 2">NIT-T3</strain>
    </source>
</reference>
<proteinExistence type="predicted"/>
<gene>
    <name evidence="1" type="ORF">DESUT3_19240</name>
</gene>
<dbReference type="Pfam" id="PF07617">
    <property type="entry name" value="DUF1579"/>
    <property type="match status" value="1"/>
</dbReference>
<evidence type="ECO:0008006" key="3">
    <source>
        <dbReference type="Google" id="ProtNLM"/>
    </source>
</evidence>
<dbReference type="RefSeq" id="WP_221252301.1">
    <property type="nucleotide sequence ID" value="NZ_AP024355.1"/>
</dbReference>